<gene>
    <name evidence="3" type="ORF">FQV37_2020</name>
</gene>
<proteinExistence type="predicted"/>
<sequence length="61" mass="7086">MSKDNKANLKADHGQHRELQKRKANDRAFIISMSAMICFFVLLFIPTCQQAKEQGVTYEQR</sequence>
<reference evidence="3 4" key="1">
    <citation type="submission" date="2019-09" db="EMBL/GenBank/DDBJ databases">
        <title>Draft genome sequence of Psychrobacter nivimaris LAMA 639, in search for biotechnological relevant genes.</title>
        <authorList>
            <person name="Lima A.O.S."/>
            <person name="Staloch B.E.K."/>
            <person name="Freitas R.C."/>
            <person name="Niero H."/>
            <person name="Silva M.A.C."/>
        </authorList>
    </citation>
    <scope>NUCLEOTIDE SEQUENCE [LARGE SCALE GENOMIC DNA]</scope>
    <source>
        <strain evidence="3 4">LAMA 639</strain>
    </source>
</reference>
<evidence type="ECO:0000256" key="1">
    <source>
        <dbReference type="SAM" id="MobiDB-lite"/>
    </source>
</evidence>
<protein>
    <submittedName>
        <fullName evidence="3">Uncharacterized protein</fullName>
    </submittedName>
</protein>
<evidence type="ECO:0000313" key="3">
    <source>
        <dbReference type="EMBL" id="KAF0569985.1"/>
    </source>
</evidence>
<organism evidence="3 4">
    <name type="scientific">Psychrobacter nivimaris</name>
    <dbReference type="NCBI Taxonomy" id="281738"/>
    <lineage>
        <taxon>Bacteria</taxon>
        <taxon>Pseudomonadati</taxon>
        <taxon>Pseudomonadota</taxon>
        <taxon>Gammaproteobacteria</taxon>
        <taxon>Moraxellales</taxon>
        <taxon>Moraxellaceae</taxon>
        <taxon>Psychrobacter</taxon>
    </lineage>
</organism>
<evidence type="ECO:0000256" key="2">
    <source>
        <dbReference type="SAM" id="Phobius"/>
    </source>
</evidence>
<keyword evidence="4" id="KW-1185">Reference proteome</keyword>
<feature type="region of interest" description="Disordered" evidence="1">
    <location>
        <begin position="1"/>
        <end position="21"/>
    </location>
</feature>
<feature type="transmembrane region" description="Helical" evidence="2">
    <location>
        <begin position="27"/>
        <end position="45"/>
    </location>
</feature>
<dbReference type="RefSeq" id="WP_160021005.1">
    <property type="nucleotide sequence ID" value="NZ_VZIZ01000004.1"/>
</dbReference>
<keyword evidence="2" id="KW-0812">Transmembrane</keyword>
<keyword evidence="2" id="KW-0472">Membrane</keyword>
<dbReference type="EMBL" id="VZIZ01000004">
    <property type="protein sequence ID" value="KAF0569985.1"/>
    <property type="molecule type" value="Genomic_DNA"/>
</dbReference>
<accession>A0A6N7C218</accession>
<evidence type="ECO:0000313" key="4">
    <source>
        <dbReference type="Proteomes" id="UP000471465"/>
    </source>
</evidence>
<dbReference type="Proteomes" id="UP000471465">
    <property type="component" value="Unassembled WGS sequence"/>
</dbReference>
<comment type="caution">
    <text evidence="3">The sequence shown here is derived from an EMBL/GenBank/DDBJ whole genome shotgun (WGS) entry which is preliminary data.</text>
</comment>
<keyword evidence="2" id="KW-1133">Transmembrane helix</keyword>
<name>A0A6N7C218_9GAMM</name>
<dbReference type="AlphaFoldDB" id="A0A6N7C218"/>